<dbReference type="Gene3D" id="3.30.1590.10">
    <property type="entry name" value="Maltooligosyl trehalose synthase, domain 2"/>
    <property type="match status" value="1"/>
</dbReference>
<name>A0A7K1YAP3_9SPHI</name>
<dbReference type="RefSeq" id="WP_160844658.1">
    <property type="nucleotide sequence ID" value="NZ_WVHT01000004.1"/>
</dbReference>
<evidence type="ECO:0000256" key="2">
    <source>
        <dbReference type="ARBA" id="ARBA00005684"/>
    </source>
</evidence>
<dbReference type="PANTHER" id="PTHR32438:SF5">
    <property type="entry name" value="4-ALPHA-GLUCANOTRANSFERASE DPE1, CHLOROPLASTIC_AMYLOPLASTIC"/>
    <property type="match status" value="1"/>
</dbReference>
<dbReference type="Gene3D" id="1.10.10.470">
    <property type="entry name" value="Maltooligosyl trehalose synthase, domain 4"/>
    <property type="match status" value="1"/>
</dbReference>
<evidence type="ECO:0000256" key="10">
    <source>
        <dbReference type="RuleBase" id="RU361207"/>
    </source>
</evidence>
<dbReference type="SMART" id="SM00642">
    <property type="entry name" value="Aamy"/>
    <property type="match status" value="1"/>
</dbReference>
<dbReference type="GO" id="GO:0005975">
    <property type="term" value="P:carbohydrate metabolic process"/>
    <property type="evidence" value="ECO:0007669"/>
    <property type="project" value="InterPro"/>
</dbReference>
<gene>
    <name evidence="12" type="primary">treY</name>
    <name evidence="12" type="ORF">GS399_10960</name>
</gene>
<keyword evidence="13" id="KW-1185">Reference proteome</keyword>
<sequence>MFDPVSTYRLQFHKDFTLNGLKKILPYLKDLGIKTIYASPIFKAVPGSNHGYDVTDPGQVNPEIGSSKELKAINKWLRENDMSWLQDIVPNHMAFDPQNTWLMDLLEKGRMSDKETFFDQGLSSGFSEEKIMVPFLGSSLQEVLAEKQLNVVYKDQRLMIKYFDAAWPLSFESYQVILSATGVANSSVTQLLEQLKKQILPEDKKMFTLAAEEIKSQLEALMMDDVSRLYIESCMNAVNNDQVLLTKVLEKQHYRLCWWKETDTKINFRRFFTVNGLICMNVQNDEVFNQSHEFIGQLVNDGIIDGLRVDHIDGLYDPEKYLSWLRRLAGDETYIVVEKILEPGEKLSDNWPVQGTTGYDFLATINNLLINHRKSKSFNRFYEKLIRKSQPVEDQVDKKKRFILTRYMSGELDNLASWFSQLRLAGIEDLQSVPAENLRDAIGEFLIGFPVYRFYEKSLPLSGADSDTVKKLFAEIVKNRAYLLSAIKLLENVFFTSNSEADPDYASRALHFFRRCMQFTGPLMAKGVEDTLMYSNASFISHNEVGDSVSSFGISVARFNLEMQQRQNEWPLALSATSTHDTKRGEDVRARLNVLSDSPDAWFEAVEEWQKLNIDLKEDNSPDLNDEYFIYQTLIGTYPMPGQDDENYQARLLDYLEKAFREAKQHSDWAEPDTKYENAVKSFARGLLNKKRLFWPRFNEFHTSILDAAIVNSLSQVMLKFTCPGVPDTYQGCEFWDLSMVDPDNRRPVDFDERAQALLEIKSLSGKDPSNFLPELWNSRYNARIKLWLVHTLLQVRKEDPDCFSKGSYIPLEVTGKLKKFAMGFARRYQQTWYLIVIPLHSTVLAKRQQRTVNELDWKDTSVIIPHEAPAHWEHLLSKARGSHNGEISLNEIFKSLPVAILKLSQPPKERSAGTLMHISSLDSSFGIGDFGPSAIAFADFLGRTCQKYWQLLPLSPTTGPSHSPYSSYSSMAGNILFISPEVLADEGCLDAGILPKYYFDTSPDRVDYQKVVLLKQKLFDIAWENFKNEPGNRADSFKQFCIDEAYWLNDFALYEVLKQAFDGKPWFDWPRDFKLRSAESIGFFEKTHQDAILKIKWLQFVFVRQWKRLKEYCNGLGIKLFGDLPFYVSHDSVDVWANPESFCLDENGQMNAVAGVPPDYFNADGQLWNMPVFRWEVLKENKFEWWVRRIRKNLERYDLLRLDHFRAFSAFWEVPAGETTAKNGQWKSGPGASLFEILKQEFGGLPFVAEDLGDIDEAVYELRDKFDLPGMKVLQFAFGDDLPESSYAPHNFTSNYFVYPGTHDNNTVAGWYANELNSKGQKKIDDYSGQKINNRNVHEYLARLALSSVAKTAIISVQDLLGLNESARLNSPASVSGNWVWRLKPRQLNFYIERQLLTWIRLYNRC</sequence>
<evidence type="ECO:0000256" key="5">
    <source>
        <dbReference type="ARBA" id="ARBA00022676"/>
    </source>
</evidence>
<dbReference type="Gene3D" id="1.10.150.200">
    <property type="entry name" value="Maltooligosyl trehalose synthase, domain 3"/>
    <property type="match status" value="1"/>
</dbReference>
<proteinExistence type="inferred from homology"/>
<dbReference type="PANTHER" id="PTHR32438">
    <property type="entry name" value="4-ALPHA-GLUCANOTRANSFERASE DPE1, CHLOROPLASTIC/AMYLOPLASTIC"/>
    <property type="match status" value="1"/>
</dbReference>
<evidence type="ECO:0000313" key="12">
    <source>
        <dbReference type="EMBL" id="MXV51490.1"/>
    </source>
</evidence>
<protein>
    <recommendedName>
        <fullName evidence="4 10">4-alpha-glucanotransferase</fullName>
        <ecNumber evidence="3 10">2.4.1.25</ecNumber>
    </recommendedName>
    <alternativeName>
        <fullName evidence="8 10">Amylomaltase</fullName>
    </alternativeName>
    <alternativeName>
        <fullName evidence="9 10">Disproportionating enzyme</fullName>
    </alternativeName>
</protein>
<evidence type="ECO:0000256" key="8">
    <source>
        <dbReference type="ARBA" id="ARBA00031423"/>
    </source>
</evidence>
<evidence type="ECO:0000256" key="3">
    <source>
        <dbReference type="ARBA" id="ARBA00012560"/>
    </source>
</evidence>
<dbReference type="InterPro" id="IPR012767">
    <property type="entry name" value="Trehalose_TreY"/>
</dbReference>
<comment type="similarity">
    <text evidence="2 10">Belongs to the disproportionating enzyme family.</text>
</comment>
<dbReference type="NCBIfam" id="NF011080">
    <property type="entry name" value="PRK14508.1-3"/>
    <property type="match status" value="1"/>
</dbReference>
<evidence type="ECO:0000313" key="13">
    <source>
        <dbReference type="Proteomes" id="UP000466586"/>
    </source>
</evidence>
<dbReference type="Pfam" id="PF02446">
    <property type="entry name" value="Glyco_hydro_77"/>
    <property type="match status" value="1"/>
</dbReference>
<keyword evidence="5 10" id="KW-0328">Glycosyltransferase</keyword>
<keyword evidence="6 10" id="KW-0808">Transferase</keyword>
<feature type="domain" description="Glycosyl hydrolase family 13 catalytic" evidence="11">
    <location>
        <begin position="6"/>
        <end position="480"/>
    </location>
</feature>
<accession>A0A7K1YAP3</accession>
<organism evidence="12 13">
    <name type="scientific">Hufsiella arboris</name>
    <dbReference type="NCBI Taxonomy" id="2695275"/>
    <lineage>
        <taxon>Bacteria</taxon>
        <taxon>Pseudomonadati</taxon>
        <taxon>Bacteroidota</taxon>
        <taxon>Sphingobacteriia</taxon>
        <taxon>Sphingobacteriales</taxon>
        <taxon>Sphingobacteriaceae</taxon>
        <taxon>Hufsiella</taxon>
    </lineage>
</organism>
<dbReference type="InterPro" id="IPR017853">
    <property type="entry name" value="GH"/>
</dbReference>
<evidence type="ECO:0000256" key="1">
    <source>
        <dbReference type="ARBA" id="ARBA00000439"/>
    </source>
</evidence>
<comment type="catalytic activity">
    <reaction evidence="1 10">
        <text>Transfers a segment of a (1-&gt;4)-alpha-D-glucan to a new position in an acceptor, which may be glucose or a (1-&gt;4)-alpha-D-glucan.</text>
        <dbReference type="EC" id="2.4.1.25"/>
    </reaction>
</comment>
<evidence type="ECO:0000256" key="7">
    <source>
        <dbReference type="ARBA" id="ARBA00023277"/>
    </source>
</evidence>
<dbReference type="NCBIfam" id="TIGR00217">
    <property type="entry name" value="malQ"/>
    <property type="match status" value="1"/>
</dbReference>
<evidence type="ECO:0000256" key="9">
    <source>
        <dbReference type="ARBA" id="ARBA00031501"/>
    </source>
</evidence>
<dbReference type="InterPro" id="IPR013797">
    <property type="entry name" value="Maltooligo_trehalose_synth_4"/>
</dbReference>
<reference evidence="12 13" key="1">
    <citation type="submission" date="2019-11" db="EMBL/GenBank/DDBJ databases">
        <title>Pedobacter sp. HMF7647 Genome sequencing and assembly.</title>
        <authorList>
            <person name="Kang H."/>
            <person name="Kim H."/>
            <person name="Joh K."/>
        </authorList>
    </citation>
    <scope>NUCLEOTIDE SEQUENCE [LARGE SCALE GENOMIC DNA]</scope>
    <source>
        <strain evidence="12 13">HMF7647</strain>
    </source>
</reference>
<keyword evidence="7 10" id="KW-0119">Carbohydrate metabolism</keyword>
<dbReference type="Pfam" id="PF00128">
    <property type="entry name" value="Alpha-amylase"/>
    <property type="match status" value="1"/>
</dbReference>
<dbReference type="Proteomes" id="UP000466586">
    <property type="component" value="Unassembled WGS sequence"/>
</dbReference>
<evidence type="ECO:0000256" key="6">
    <source>
        <dbReference type="ARBA" id="ARBA00022679"/>
    </source>
</evidence>
<comment type="caution">
    <text evidence="12">The sequence shown here is derived from an EMBL/GenBank/DDBJ whole genome shotgun (WGS) entry which is preliminary data.</text>
</comment>
<dbReference type="SUPFAM" id="SSF51445">
    <property type="entry name" value="(Trans)glycosidases"/>
    <property type="match status" value="2"/>
</dbReference>
<dbReference type="GO" id="GO:0004134">
    <property type="term" value="F:4-alpha-glucanotransferase activity"/>
    <property type="evidence" value="ECO:0007669"/>
    <property type="project" value="UniProtKB-EC"/>
</dbReference>
<dbReference type="InterPro" id="IPR006047">
    <property type="entry name" value="GH13_cat_dom"/>
</dbReference>
<dbReference type="CDD" id="cd11336">
    <property type="entry name" value="AmyAc_MTSase"/>
    <property type="match status" value="1"/>
</dbReference>
<dbReference type="InterPro" id="IPR003385">
    <property type="entry name" value="Glyco_hydro_77"/>
</dbReference>
<dbReference type="EMBL" id="WVHT01000004">
    <property type="protein sequence ID" value="MXV51490.1"/>
    <property type="molecule type" value="Genomic_DNA"/>
</dbReference>
<dbReference type="Gene3D" id="3.20.20.80">
    <property type="entry name" value="Glycosidases"/>
    <property type="match status" value="2"/>
</dbReference>
<dbReference type="NCBIfam" id="TIGR02401">
    <property type="entry name" value="trehalose_TreY"/>
    <property type="match status" value="1"/>
</dbReference>
<evidence type="ECO:0000259" key="11">
    <source>
        <dbReference type="SMART" id="SM00642"/>
    </source>
</evidence>
<dbReference type="EC" id="2.4.1.25" evidence="3 10"/>
<evidence type="ECO:0000256" key="4">
    <source>
        <dbReference type="ARBA" id="ARBA00020295"/>
    </source>
</evidence>